<keyword evidence="1" id="KW-1133">Transmembrane helix</keyword>
<dbReference type="RefSeq" id="WP_343916475.1">
    <property type="nucleotide sequence ID" value="NZ_BAAAJT010000002.1"/>
</dbReference>
<evidence type="ECO:0000313" key="2">
    <source>
        <dbReference type="EMBL" id="MFD1946381.1"/>
    </source>
</evidence>
<reference evidence="3" key="1">
    <citation type="journal article" date="2019" name="Int. J. Syst. Evol. Microbiol.">
        <title>The Global Catalogue of Microorganisms (GCM) 10K type strain sequencing project: providing services to taxonomists for standard genome sequencing and annotation.</title>
        <authorList>
            <consortium name="The Broad Institute Genomics Platform"/>
            <consortium name="The Broad Institute Genome Sequencing Center for Infectious Disease"/>
            <person name="Wu L."/>
            <person name="Ma J."/>
        </authorList>
    </citation>
    <scope>NUCLEOTIDE SEQUENCE [LARGE SCALE GENOMIC DNA]</scope>
    <source>
        <strain evidence="3">CGMCC 1.12477</strain>
    </source>
</reference>
<dbReference type="Proteomes" id="UP001597351">
    <property type="component" value="Unassembled WGS sequence"/>
</dbReference>
<evidence type="ECO:0000256" key="1">
    <source>
        <dbReference type="SAM" id="Phobius"/>
    </source>
</evidence>
<comment type="caution">
    <text evidence="2">The sequence shown here is derived from an EMBL/GenBank/DDBJ whole genome shotgun (WGS) entry which is preliminary data.</text>
</comment>
<feature type="transmembrane region" description="Helical" evidence="1">
    <location>
        <begin position="171"/>
        <end position="194"/>
    </location>
</feature>
<accession>A0ABW4TL67</accession>
<evidence type="ECO:0008006" key="4">
    <source>
        <dbReference type="Google" id="ProtNLM"/>
    </source>
</evidence>
<sequence>MSSTSPVADRASLPSLLLAAAHPRVGMATAAGLALAATLSGRPAREVGMVLLTALVGQCVLGWANDLVDRRRDTAEGRADKPVAQDLLAAGDLGFALTCGLLLVVPLAMSHGLWAGASYLAALAIALLGLVVLRHGWLSWLPWAASWALYPAFLAYGGWAGDGAETPPEISVTVLAAVLGVLVHVLTSLPGLVADHEAGRRHLPLRIALRVGAPRLLWITGVLTALTLGALLLAGSQVGLRQ</sequence>
<feature type="transmembrane region" description="Helical" evidence="1">
    <location>
        <begin position="140"/>
        <end position="159"/>
    </location>
</feature>
<evidence type="ECO:0000313" key="3">
    <source>
        <dbReference type="Proteomes" id="UP001597351"/>
    </source>
</evidence>
<organism evidence="2 3">
    <name type="scientific">Nocardioides aestuarii</name>
    <dbReference type="NCBI Taxonomy" id="252231"/>
    <lineage>
        <taxon>Bacteria</taxon>
        <taxon>Bacillati</taxon>
        <taxon>Actinomycetota</taxon>
        <taxon>Actinomycetes</taxon>
        <taxon>Propionibacteriales</taxon>
        <taxon>Nocardioidaceae</taxon>
        <taxon>Nocardioides</taxon>
    </lineage>
</organism>
<name>A0ABW4TL67_9ACTN</name>
<feature type="transmembrane region" description="Helical" evidence="1">
    <location>
        <begin position="113"/>
        <end position="133"/>
    </location>
</feature>
<keyword evidence="3" id="KW-1185">Reference proteome</keyword>
<keyword evidence="1" id="KW-0472">Membrane</keyword>
<dbReference type="EMBL" id="JBHUGD010000003">
    <property type="protein sequence ID" value="MFD1946381.1"/>
    <property type="molecule type" value="Genomic_DNA"/>
</dbReference>
<gene>
    <name evidence="2" type="ORF">ACFSDE_06220</name>
</gene>
<protein>
    <recommendedName>
        <fullName evidence="4">Ubiquinone biosynthesis protein UbiA</fullName>
    </recommendedName>
</protein>
<feature type="transmembrane region" description="Helical" evidence="1">
    <location>
        <begin position="87"/>
        <end position="107"/>
    </location>
</feature>
<keyword evidence="1" id="KW-0812">Transmembrane</keyword>
<proteinExistence type="predicted"/>
<feature type="transmembrane region" description="Helical" evidence="1">
    <location>
        <begin position="215"/>
        <end position="234"/>
    </location>
</feature>